<dbReference type="Pfam" id="PF07727">
    <property type="entry name" value="RVT_2"/>
    <property type="match status" value="1"/>
</dbReference>
<gene>
    <name evidence="2" type="ORF">O181_002313</name>
</gene>
<dbReference type="Proteomes" id="UP000765509">
    <property type="component" value="Unassembled WGS sequence"/>
</dbReference>
<dbReference type="OrthoDB" id="7691805at2759"/>
<feature type="domain" description="Reverse transcriptase Ty1/copia-type" evidence="1">
    <location>
        <begin position="25"/>
        <end position="150"/>
    </location>
</feature>
<organism evidence="2 3">
    <name type="scientific">Austropuccinia psidii MF-1</name>
    <dbReference type="NCBI Taxonomy" id="1389203"/>
    <lineage>
        <taxon>Eukaryota</taxon>
        <taxon>Fungi</taxon>
        <taxon>Dikarya</taxon>
        <taxon>Basidiomycota</taxon>
        <taxon>Pucciniomycotina</taxon>
        <taxon>Pucciniomycetes</taxon>
        <taxon>Pucciniales</taxon>
        <taxon>Sphaerophragmiaceae</taxon>
        <taxon>Austropuccinia</taxon>
    </lineage>
</organism>
<comment type="caution">
    <text evidence="2">The sequence shown here is derived from an EMBL/GenBank/DDBJ whole genome shotgun (WGS) entry which is preliminary data.</text>
</comment>
<dbReference type="EMBL" id="AVOT02000383">
    <property type="protein sequence ID" value="MBW0462598.1"/>
    <property type="molecule type" value="Genomic_DNA"/>
</dbReference>
<evidence type="ECO:0000259" key="1">
    <source>
        <dbReference type="Pfam" id="PF07727"/>
    </source>
</evidence>
<keyword evidence="3" id="KW-1185">Reference proteome</keyword>
<accession>A0A9Q3BCH6</accession>
<protein>
    <recommendedName>
        <fullName evidence="1">Reverse transcriptase Ty1/copia-type domain-containing protein</fullName>
    </recommendedName>
</protein>
<sequence length="223" mass="25312">MKQPDSLEWQNAIDQEIEKIKWNFVFEITPLQANIKPIGGGWAFMKKPALKTCNARYKAQYVAQGNSKLSVCDLHETFALTENFTSLRLLLTTAVHLNWHTSSFDFCAAYLNAPIDEELWIRPPEGMAVPKGHCCKLRKALYGTFQAGRCDIDDLHLSLAAEFGLKWSPKMDSIVGLDIHKDAHGFHLSQVRLIQSILTDHWDQKEDYDSPLPAKCDLLTLPE</sequence>
<reference evidence="2" key="1">
    <citation type="submission" date="2021-03" db="EMBL/GenBank/DDBJ databases">
        <title>Draft genome sequence of rust myrtle Austropuccinia psidii MF-1, a brazilian biotype.</title>
        <authorList>
            <person name="Quecine M.C."/>
            <person name="Pachon D.M.R."/>
            <person name="Bonatelli M.L."/>
            <person name="Correr F.H."/>
            <person name="Franceschini L.M."/>
            <person name="Leite T.F."/>
            <person name="Margarido G.R.A."/>
            <person name="Almeida C.A."/>
            <person name="Ferrarezi J.A."/>
            <person name="Labate C.A."/>
        </authorList>
    </citation>
    <scope>NUCLEOTIDE SEQUENCE</scope>
    <source>
        <strain evidence="2">MF-1</strain>
    </source>
</reference>
<dbReference type="AlphaFoldDB" id="A0A9Q3BCH6"/>
<dbReference type="InterPro" id="IPR013103">
    <property type="entry name" value="RVT_2"/>
</dbReference>
<name>A0A9Q3BCH6_9BASI</name>
<proteinExistence type="predicted"/>
<evidence type="ECO:0000313" key="2">
    <source>
        <dbReference type="EMBL" id="MBW0462598.1"/>
    </source>
</evidence>
<evidence type="ECO:0000313" key="3">
    <source>
        <dbReference type="Proteomes" id="UP000765509"/>
    </source>
</evidence>